<name>A0A6B9V6L8_ARAHY</name>
<sequence length="113" mass="13447">MDGLLRSSSAFRPLSIFHLIHPPDWMFYRSSSHMSKPPEMRFNHLFHNGCYSNSLPYIFIPYFIQSRMTTYPSQHLHLCHTQLMFVLPFSRPTLRTIQHSRSYSGAIEFTFKF</sequence>
<evidence type="ECO:0000313" key="1">
    <source>
        <dbReference type="EMBL" id="QHN77336.1"/>
    </source>
</evidence>
<organism evidence="1 2">
    <name type="scientific">Arachis hypogaea</name>
    <name type="common">Peanut</name>
    <dbReference type="NCBI Taxonomy" id="3818"/>
    <lineage>
        <taxon>Eukaryota</taxon>
        <taxon>Viridiplantae</taxon>
        <taxon>Streptophyta</taxon>
        <taxon>Embryophyta</taxon>
        <taxon>Tracheophyta</taxon>
        <taxon>Spermatophyta</taxon>
        <taxon>Magnoliopsida</taxon>
        <taxon>eudicotyledons</taxon>
        <taxon>Gunneridae</taxon>
        <taxon>Pentapetalae</taxon>
        <taxon>rosids</taxon>
        <taxon>fabids</taxon>
        <taxon>Fabales</taxon>
        <taxon>Fabaceae</taxon>
        <taxon>Papilionoideae</taxon>
        <taxon>50 kb inversion clade</taxon>
        <taxon>dalbergioids sensu lato</taxon>
        <taxon>Dalbergieae</taxon>
        <taxon>Pterocarpus clade</taxon>
        <taxon>Arachis</taxon>
    </lineage>
</organism>
<proteinExistence type="predicted"/>
<evidence type="ECO:0000313" key="2">
    <source>
        <dbReference type="Proteomes" id="UP000464620"/>
    </source>
</evidence>
<dbReference type="AlphaFoldDB" id="A0A6B9V6L8"/>
<protein>
    <submittedName>
        <fullName evidence="1">Uncharacterized protein</fullName>
    </submittedName>
</protein>
<reference evidence="1 2" key="1">
    <citation type="submission" date="2020-01" db="EMBL/GenBank/DDBJ databases">
        <title>Genome sequence of Arachis hypogaea, cultivar Shitouqi.</title>
        <authorList>
            <person name="Zhuang W."/>
            <person name="Chen H."/>
            <person name="Varshney R."/>
            <person name="Wang D."/>
            <person name="Ming R."/>
        </authorList>
    </citation>
    <scope>NUCLEOTIDE SEQUENCE [LARGE SCALE GENOMIC DNA]</scope>
    <source>
        <tissue evidence="1">Young leaf</tissue>
    </source>
</reference>
<accession>A0A6B9V6L8</accession>
<dbReference type="EMBL" id="CP031001">
    <property type="protein sequence ID" value="QHN77336.1"/>
    <property type="molecule type" value="Genomic_DNA"/>
</dbReference>
<gene>
    <name evidence="1" type="ORF">DS421_19g651760</name>
</gene>
<dbReference type="Proteomes" id="UP000464620">
    <property type="component" value="Chromosome B09"/>
</dbReference>